<reference evidence="3 4" key="1">
    <citation type="submission" date="2019-07" db="EMBL/GenBank/DDBJ databases">
        <title>Genome sequence of Weissella cibaria GK1.</title>
        <authorList>
            <person name="Choi H.-J."/>
        </authorList>
    </citation>
    <scope>NUCLEOTIDE SEQUENCE [LARGE SCALE GENOMIC DNA]</scope>
    <source>
        <strain evidence="3 4">GK1</strain>
    </source>
</reference>
<dbReference type="Gene3D" id="3.30.420.280">
    <property type="match status" value="1"/>
</dbReference>
<feature type="domain" description="Phage terminase large subunit N-terminal" evidence="1">
    <location>
        <begin position="32"/>
        <end position="228"/>
    </location>
</feature>
<dbReference type="InterPro" id="IPR035413">
    <property type="entry name" value="Terminase_L_C"/>
</dbReference>
<evidence type="ECO:0000313" key="4">
    <source>
        <dbReference type="Proteomes" id="UP000320012"/>
    </source>
</evidence>
<dbReference type="EMBL" id="VNHC01000002">
    <property type="protein sequence ID" value="TVV27243.1"/>
    <property type="molecule type" value="Genomic_DNA"/>
</dbReference>
<evidence type="ECO:0000259" key="2">
    <source>
        <dbReference type="Pfam" id="PF17288"/>
    </source>
</evidence>
<proteinExistence type="predicted"/>
<dbReference type="PANTHER" id="PTHR39184:SF1">
    <property type="entry name" value="PBSX PHAGE TERMINASE LARGE SUBUNIT"/>
    <property type="match status" value="1"/>
</dbReference>
<dbReference type="InterPro" id="IPR035412">
    <property type="entry name" value="Terminase_L_N"/>
</dbReference>
<dbReference type="Pfam" id="PF17288">
    <property type="entry name" value="Terminase_3C"/>
    <property type="match status" value="1"/>
</dbReference>
<evidence type="ECO:0000259" key="1">
    <source>
        <dbReference type="Pfam" id="PF04466"/>
    </source>
</evidence>
<accession>A0A9Q8JH96</accession>
<dbReference type="RefSeq" id="WP_145463780.1">
    <property type="nucleotide sequence ID" value="NZ_VNHC01000002.1"/>
</dbReference>
<evidence type="ECO:0000313" key="3">
    <source>
        <dbReference type="EMBL" id="TVV27243.1"/>
    </source>
</evidence>
<dbReference type="InterPro" id="IPR006437">
    <property type="entry name" value="Phage_terminase_lsu"/>
</dbReference>
<dbReference type="AlphaFoldDB" id="A0A9Q8JH96"/>
<dbReference type="InterPro" id="IPR027417">
    <property type="entry name" value="P-loop_NTPase"/>
</dbReference>
<dbReference type="Pfam" id="PF04466">
    <property type="entry name" value="Terminase_3"/>
    <property type="match status" value="1"/>
</dbReference>
<dbReference type="InterPro" id="IPR052380">
    <property type="entry name" value="Viral_DNA_packaging_terminase"/>
</dbReference>
<dbReference type="NCBIfam" id="TIGR01547">
    <property type="entry name" value="phage_term_2"/>
    <property type="match status" value="1"/>
</dbReference>
<dbReference type="Proteomes" id="UP000320012">
    <property type="component" value="Unassembled WGS sequence"/>
</dbReference>
<dbReference type="Gene3D" id="3.40.50.300">
    <property type="entry name" value="P-loop containing nucleotide triphosphate hydrolases"/>
    <property type="match status" value="1"/>
</dbReference>
<comment type="caution">
    <text evidence="3">The sequence shown here is derived from an EMBL/GenBank/DDBJ whole genome shotgun (WGS) entry which is preliminary data.</text>
</comment>
<gene>
    <name evidence="3" type="ORF">FO435_04810</name>
</gene>
<dbReference type="PANTHER" id="PTHR39184">
    <property type="match status" value="1"/>
</dbReference>
<feature type="domain" description="Phage terminase large subunit C-terminal" evidence="2">
    <location>
        <begin position="262"/>
        <end position="404"/>
    </location>
</feature>
<name>A0A9Q8JH96_9LACO</name>
<sequence>MSKHEQLTLEFPKPARVFNKQVFDYLYDYDSRVDLWYGGASSGKSAGVVQKVILKALGDWKIPRRFLILRKVGATVKDSIFEDFISRLTEWGLMPYAKVRNTDYRIKLSNGAEFIFKGLDNPEKIKSVKGISDVMMEEATEFTLDDFNQLDLRLRERKHPQKQIFIMFNPVSKANWVYKQFFDRTDPDTKIHLSTYRDNKFLDDANRRRIEQLSETNGAYYKIYALGEFATLDKLIFPKYEKRLLRADSDELKGVPSYFGLDFGYTNDPTAFVHIKLDVENKVLYILEATGKTGMLNGEIAQMIKDLGHSKEVIIADAAEPKSIAEIRKAGIDRITKARKGPDSIRHGIEYLQQFKIVVDERLFQVIEELDNYTWLKDKKTGEYINKPVDSFNHFLDAVRYAADKQSLKSADSFEQKLRKARTYFG</sequence>
<protein>
    <submittedName>
        <fullName evidence="3">PBSX family phage terminase large subunit</fullName>
    </submittedName>
</protein>
<organism evidence="3 4">
    <name type="scientific">Weissella cibaria</name>
    <dbReference type="NCBI Taxonomy" id="137591"/>
    <lineage>
        <taxon>Bacteria</taxon>
        <taxon>Bacillati</taxon>
        <taxon>Bacillota</taxon>
        <taxon>Bacilli</taxon>
        <taxon>Lactobacillales</taxon>
        <taxon>Lactobacillaceae</taxon>
        <taxon>Weissella</taxon>
    </lineage>
</organism>